<evidence type="ECO:0000256" key="3">
    <source>
        <dbReference type="ARBA" id="ARBA00022490"/>
    </source>
</evidence>
<comment type="similarity">
    <text evidence="2">Belongs to the universal stress protein A family.</text>
</comment>
<sequence>MDRFQNILVGVDVSDREHLVADRLTPSTSCAIDTGVWLAGRNHAKLHFINALEISDYARLMAIEHVGVDAELIAHTEDHLATITSEARKQGVDAGYSMAFGKCWVELIRVVMKNRHDIIVVGTRKRGAVSSALFGSTGMKLLRKCPCPVWVTKPSPAGPLKSILVADDFSEVGDLAVELGISLAVLHNAQLYVLHVLELGLGRPKWDSFNIRMQARAESTEKFAAQFAKCGAVRLKKLPMKLVEVDDADAAILKQIETSCADLLIMGTIARGGVAGVLTGNTAERLLPQIPCSVLAVKPNEFVCPLSVEP</sequence>
<gene>
    <name evidence="6" type="ORF">Pla175_23940</name>
</gene>
<protein>
    <recommendedName>
        <fullName evidence="5">UspA domain-containing protein</fullName>
    </recommendedName>
</protein>
<dbReference type="GO" id="GO:0005737">
    <property type="term" value="C:cytoplasm"/>
    <property type="evidence" value="ECO:0007669"/>
    <property type="project" value="UniProtKB-SubCell"/>
</dbReference>
<feature type="domain" description="UspA" evidence="5">
    <location>
        <begin position="4"/>
        <end position="153"/>
    </location>
</feature>
<dbReference type="PANTHER" id="PTHR47892">
    <property type="entry name" value="UNIVERSAL STRESS PROTEIN E"/>
    <property type="match status" value="1"/>
</dbReference>
<dbReference type="SUPFAM" id="SSF52402">
    <property type="entry name" value="Adenine nucleotide alpha hydrolases-like"/>
    <property type="match status" value="2"/>
</dbReference>
<comment type="function">
    <text evidence="4">Required for resistance to DNA-damaging agents.</text>
</comment>
<proteinExistence type="inferred from homology"/>
<dbReference type="OrthoDB" id="239260at2"/>
<evidence type="ECO:0000256" key="4">
    <source>
        <dbReference type="ARBA" id="ARBA00037131"/>
    </source>
</evidence>
<evidence type="ECO:0000256" key="2">
    <source>
        <dbReference type="ARBA" id="ARBA00008791"/>
    </source>
</evidence>
<accession>A0A518DC14</accession>
<evidence type="ECO:0000313" key="7">
    <source>
        <dbReference type="Proteomes" id="UP000317429"/>
    </source>
</evidence>
<dbReference type="KEGG" id="pnd:Pla175_23940"/>
<evidence type="ECO:0000259" key="5">
    <source>
        <dbReference type="Pfam" id="PF00582"/>
    </source>
</evidence>
<dbReference type="RefSeq" id="WP_145284689.1">
    <property type="nucleotide sequence ID" value="NZ_CP036291.1"/>
</dbReference>
<keyword evidence="7" id="KW-1185">Reference proteome</keyword>
<dbReference type="Pfam" id="PF00582">
    <property type="entry name" value="Usp"/>
    <property type="match status" value="2"/>
</dbReference>
<evidence type="ECO:0000313" key="6">
    <source>
        <dbReference type="EMBL" id="QDU89009.1"/>
    </source>
</evidence>
<feature type="domain" description="UspA" evidence="5">
    <location>
        <begin position="161"/>
        <end position="298"/>
    </location>
</feature>
<dbReference type="InterPro" id="IPR006015">
    <property type="entry name" value="Universal_stress_UspA"/>
</dbReference>
<dbReference type="Gene3D" id="3.40.50.12370">
    <property type="match status" value="1"/>
</dbReference>
<comment type="subcellular location">
    <subcellularLocation>
        <location evidence="1">Cytoplasm</location>
    </subcellularLocation>
</comment>
<dbReference type="AlphaFoldDB" id="A0A518DC14"/>
<keyword evidence="3" id="KW-0963">Cytoplasm</keyword>
<dbReference type="PANTHER" id="PTHR47892:SF1">
    <property type="entry name" value="UNIVERSAL STRESS PROTEIN E"/>
    <property type="match status" value="1"/>
</dbReference>
<reference evidence="6 7" key="1">
    <citation type="submission" date="2019-02" db="EMBL/GenBank/DDBJ databases">
        <title>Deep-cultivation of Planctomycetes and their phenomic and genomic characterization uncovers novel biology.</title>
        <authorList>
            <person name="Wiegand S."/>
            <person name="Jogler M."/>
            <person name="Boedeker C."/>
            <person name="Pinto D."/>
            <person name="Vollmers J."/>
            <person name="Rivas-Marin E."/>
            <person name="Kohn T."/>
            <person name="Peeters S.H."/>
            <person name="Heuer A."/>
            <person name="Rast P."/>
            <person name="Oberbeckmann S."/>
            <person name="Bunk B."/>
            <person name="Jeske O."/>
            <person name="Meyerdierks A."/>
            <person name="Storesund J.E."/>
            <person name="Kallscheuer N."/>
            <person name="Luecker S."/>
            <person name="Lage O.M."/>
            <person name="Pohl T."/>
            <person name="Merkel B.J."/>
            <person name="Hornburger P."/>
            <person name="Mueller R.-W."/>
            <person name="Bruemmer F."/>
            <person name="Labrenz M."/>
            <person name="Spormann A.M."/>
            <person name="Op den Camp H."/>
            <person name="Overmann J."/>
            <person name="Amann R."/>
            <person name="Jetten M.S.M."/>
            <person name="Mascher T."/>
            <person name="Medema M.H."/>
            <person name="Devos D.P."/>
            <person name="Kaster A.-K."/>
            <person name="Ovreas L."/>
            <person name="Rohde M."/>
            <person name="Galperin M.Y."/>
            <person name="Jogler C."/>
        </authorList>
    </citation>
    <scope>NUCLEOTIDE SEQUENCE [LARGE SCALE GENOMIC DNA]</scope>
    <source>
        <strain evidence="6 7">Pla175</strain>
    </source>
</reference>
<dbReference type="Proteomes" id="UP000317429">
    <property type="component" value="Chromosome"/>
</dbReference>
<dbReference type="InterPro" id="IPR006016">
    <property type="entry name" value="UspA"/>
</dbReference>
<evidence type="ECO:0000256" key="1">
    <source>
        <dbReference type="ARBA" id="ARBA00004496"/>
    </source>
</evidence>
<organism evidence="6 7">
    <name type="scientific">Pirellulimonas nuda</name>
    <dbReference type="NCBI Taxonomy" id="2528009"/>
    <lineage>
        <taxon>Bacteria</taxon>
        <taxon>Pseudomonadati</taxon>
        <taxon>Planctomycetota</taxon>
        <taxon>Planctomycetia</taxon>
        <taxon>Pirellulales</taxon>
        <taxon>Lacipirellulaceae</taxon>
        <taxon>Pirellulimonas</taxon>
    </lineage>
</organism>
<name>A0A518DC14_9BACT</name>
<dbReference type="EMBL" id="CP036291">
    <property type="protein sequence ID" value="QDU89009.1"/>
    <property type="molecule type" value="Genomic_DNA"/>
</dbReference>
<dbReference type="CDD" id="cd00293">
    <property type="entry name" value="USP-like"/>
    <property type="match status" value="2"/>
</dbReference>
<dbReference type="PRINTS" id="PR01438">
    <property type="entry name" value="UNVRSLSTRESS"/>
</dbReference>